<dbReference type="CDD" id="cd19946">
    <property type="entry name" value="GlpA-like_Fer2_BFD-like"/>
    <property type="match status" value="1"/>
</dbReference>
<dbReference type="RefSeq" id="WP_128233682.1">
    <property type="nucleotide sequence ID" value="NZ_SAUY01000033.1"/>
</dbReference>
<dbReference type="Gene3D" id="1.10.10.1100">
    <property type="entry name" value="BFD-like [2Fe-2S]-binding domain"/>
    <property type="match status" value="1"/>
</dbReference>
<feature type="domain" description="FAD/NAD(P)-binding" evidence="2">
    <location>
        <begin position="20"/>
        <end position="316"/>
    </location>
</feature>
<dbReference type="PRINTS" id="PR00368">
    <property type="entry name" value="FADPNR"/>
</dbReference>
<protein>
    <submittedName>
        <fullName evidence="3">FAD-dependent oxidoreductase</fullName>
    </submittedName>
</protein>
<dbReference type="Pfam" id="PF07992">
    <property type="entry name" value="Pyr_redox_2"/>
    <property type="match status" value="1"/>
</dbReference>
<dbReference type="InterPro" id="IPR051691">
    <property type="entry name" value="Metab_Enz_Cyan_OpOx_G3PDH"/>
</dbReference>
<proteinExistence type="predicted"/>
<keyword evidence="1" id="KW-0560">Oxidoreductase</keyword>
<dbReference type="SUPFAM" id="SSF51905">
    <property type="entry name" value="FAD/NAD(P)-binding domain"/>
    <property type="match status" value="1"/>
</dbReference>
<dbReference type="GO" id="GO:0016491">
    <property type="term" value="F:oxidoreductase activity"/>
    <property type="evidence" value="ECO:0007669"/>
    <property type="project" value="UniProtKB-KW"/>
</dbReference>
<evidence type="ECO:0000256" key="1">
    <source>
        <dbReference type="ARBA" id="ARBA00023002"/>
    </source>
</evidence>
<dbReference type="AlphaFoldDB" id="A0A443K3H9"/>
<organism evidence="3 4">
    <name type="scientific">Paenirhodobacter populi</name>
    <dbReference type="NCBI Taxonomy" id="2306993"/>
    <lineage>
        <taxon>Bacteria</taxon>
        <taxon>Pseudomonadati</taxon>
        <taxon>Pseudomonadota</taxon>
        <taxon>Alphaproteobacteria</taxon>
        <taxon>Rhodobacterales</taxon>
        <taxon>Rhodobacter group</taxon>
        <taxon>Paenirhodobacter</taxon>
    </lineage>
</organism>
<name>A0A443K3H9_9RHOB</name>
<evidence type="ECO:0000313" key="3">
    <source>
        <dbReference type="EMBL" id="RWR27292.1"/>
    </source>
</evidence>
<reference evidence="3 4" key="1">
    <citation type="submission" date="2019-01" db="EMBL/GenBank/DDBJ databases">
        <title>Sinorhodobacter populi sp. nov. isolated from the symptomatic bark tissue of Populus euramericana canker.</title>
        <authorList>
            <person name="Xu G."/>
        </authorList>
    </citation>
    <scope>NUCLEOTIDE SEQUENCE [LARGE SCALE GENOMIC DNA]</scope>
    <source>
        <strain evidence="3 4">07D10-4-3</strain>
    </source>
</reference>
<evidence type="ECO:0000259" key="2">
    <source>
        <dbReference type="Pfam" id="PF07992"/>
    </source>
</evidence>
<dbReference type="PANTHER" id="PTHR42949:SF3">
    <property type="entry name" value="ANAEROBIC GLYCEROL-3-PHOSPHATE DEHYDROGENASE SUBUNIT B"/>
    <property type="match status" value="1"/>
</dbReference>
<reference evidence="3 4" key="2">
    <citation type="submission" date="2019-01" db="EMBL/GenBank/DDBJ databases">
        <authorList>
            <person name="Li Y."/>
        </authorList>
    </citation>
    <scope>NUCLEOTIDE SEQUENCE [LARGE SCALE GENOMIC DNA]</scope>
    <source>
        <strain evidence="3 4">07D10-4-3</strain>
    </source>
</reference>
<dbReference type="EMBL" id="SAUY01000033">
    <property type="protein sequence ID" value="RWR27292.1"/>
    <property type="molecule type" value="Genomic_DNA"/>
</dbReference>
<comment type="caution">
    <text evidence="3">The sequence shown here is derived from an EMBL/GenBank/DDBJ whole genome shotgun (WGS) entry which is preliminary data.</text>
</comment>
<gene>
    <name evidence="3" type="ORF">D2T29_18840</name>
</gene>
<dbReference type="Gene3D" id="3.50.50.60">
    <property type="entry name" value="FAD/NAD(P)-binding domain"/>
    <property type="match status" value="2"/>
</dbReference>
<dbReference type="PANTHER" id="PTHR42949">
    <property type="entry name" value="ANAEROBIC GLYCEROL-3-PHOSPHATE DEHYDROGENASE SUBUNIT B"/>
    <property type="match status" value="1"/>
</dbReference>
<dbReference type="InterPro" id="IPR036188">
    <property type="entry name" value="FAD/NAD-bd_sf"/>
</dbReference>
<dbReference type="InterPro" id="IPR041854">
    <property type="entry name" value="BFD-like_2Fe2S-bd_dom_sf"/>
</dbReference>
<accession>A0A443K3H9</accession>
<dbReference type="Proteomes" id="UP000284451">
    <property type="component" value="Unassembled WGS sequence"/>
</dbReference>
<evidence type="ECO:0000313" key="4">
    <source>
        <dbReference type="Proteomes" id="UP000284451"/>
    </source>
</evidence>
<sequence>MRTDPRSVAGKSLDIAASTQILVVGAGPAGIAAARRAHRGGAKVLLVDENPVPFDVMAESVPQLWGGRMGGALRNRTAMTERMLEARPDLAALFEEGVEIRLGTACWGLFVNQRNLGWMPGKVAGLIDEDDGSTLIRFDQAIVATGRRDMGLAFPGWEQPGVVGAAAAVELARLYDAFDGRRAVMIGSTAEALLAVLDLVDAGVTVAAVVEQAAAPLAPAGLVARVTEAGVPILPDEVPIGVRQDAAGVTGLRLRGREVDCDTILLGIGAVPMIDLIQAAGAKCPFSNAHGGFVPEADATGETSLPGLRVAGDCRGVWAAKSADPEIAAAEGRLAAEGALAALGLAALPRASAPAPDAGAPDIGTYRKDWVRATVIGALSDVQVCQCEEVTAREILELRPPRYLQAAPSCNAQRALAEILGDGTPAPDQIKRLTRAGMGPCQGRRCREQIQALLAISENLELGAVPLAGYRSPVRPMTLSAAAPKTEDPAIGAQWDSWFGMPRQWVPFWDVEEKYTVASLATEKAHVSE</sequence>
<dbReference type="PRINTS" id="PR00469">
    <property type="entry name" value="PNDRDTASEII"/>
</dbReference>
<dbReference type="InterPro" id="IPR023753">
    <property type="entry name" value="FAD/NAD-binding_dom"/>
</dbReference>